<dbReference type="SUPFAM" id="SSF54373">
    <property type="entry name" value="FAD-linked reductases, C-terminal domain"/>
    <property type="match status" value="1"/>
</dbReference>
<dbReference type="InterPro" id="IPR036188">
    <property type="entry name" value="FAD/NAD-bd_sf"/>
</dbReference>
<evidence type="ECO:0000313" key="5">
    <source>
        <dbReference type="EMBL" id="CAF0989269.1"/>
    </source>
</evidence>
<dbReference type="PANTHER" id="PTHR13789">
    <property type="entry name" value="MONOOXYGENASE"/>
    <property type="match status" value="1"/>
</dbReference>
<dbReference type="Proteomes" id="UP000681722">
    <property type="component" value="Unassembled WGS sequence"/>
</dbReference>
<keyword evidence="1" id="KW-0560">Oxidoreductase</keyword>
<dbReference type="EMBL" id="CAJNOQ010002985">
    <property type="protein sequence ID" value="CAF0989269.1"/>
    <property type="molecule type" value="Genomic_DNA"/>
</dbReference>
<protein>
    <recommendedName>
        <fullName evidence="4">FAD-binding domain-containing protein</fullName>
    </recommendedName>
</protein>
<dbReference type="Proteomes" id="UP000663829">
    <property type="component" value="Unassembled WGS sequence"/>
</dbReference>
<evidence type="ECO:0000313" key="6">
    <source>
        <dbReference type="EMBL" id="CAF3761392.1"/>
    </source>
</evidence>
<dbReference type="PANTHER" id="PTHR13789:SF268">
    <property type="entry name" value="5-METHYLPHENAZINE-1-CARBOXYLATE 1-MONOOXYGENASE"/>
    <property type="match status" value="1"/>
</dbReference>
<feature type="domain" description="FAD-binding" evidence="4">
    <location>
        <begin position="4"/>
        <end position="358"/>
    </location>
</feature>
<comment type="caution">
    <text evidence="5">The sequence shown here is derived from an EMBL/GenBank/DDBJ whole genome shotgun (WGS) entry which is preliminary data.</text>
</comment>
<dbReference type="InterPro" id="IPR002938">
    <property type="entry name" value="FAD-bd"/>
</dbReference>
<evidence type="ECO:0000313" key="7">
    <source>
        <dbReference type="Proteomes" id="UP000663829"/>
    </source>
</evidence>
<dbReference type="GO" id="GO:0004497">
    <property type="term" value="F:monooxygenase activity"/>
    <property type="evidence" value="ECO:0007669"/>
    <property type="project" value="UniProtKB-KW"/>
</dbReference>
<sequence>MNTDVDVLIAGGGIGGLVTALCLHKAGFSVQIYEASLTLKSLGVGISIQPHGIKFLYELGLAEDLDKLGIRARATQYYSRNGQFIYEELRGLEAGYNWPQYFVHRGDLQLLLWKHVLEKVGKSSVVLGHKLIGFESFAEHIEVKFLDRSSNEIVKKSAKLLIGADGINSTVRTILYPDEGPPVWSGVAMWRGVQRVDKLFLDGRTMLLMGNPNRRKMVVYPINANSICWLCNVRLDGPGAKLHKTADWNTIGRVEDILPLFEEMKIDFLDISNMIRTTEKVWEFPMTDRDPLPKWTHNRVTLLGDAAHPMYPIGANGAAQAILDAQALVQCFQRYGPTVEALEEYDNIRRTAATAVVTSNRQGGPQQVLRIVDEHSPNGFKDIRDIISKEETDATFNEYNRLAGFDPNLLNNEPNVFPNDETGKNTLANDKQKES</sequence>
<name>A0A814G2R9_9BILA</name>
<dbReference type="GO" id="GO:0071949">
    <property type="term" value="F:FAD binding"/>
    <property type="evidence" value="ECO:0007669"/>
    <property type="project" value="InterPro"/>
</dbReference>
<dbReference type="InterPro" id="IPR050493">
    <property type="entry name" value="FAD-dep_Monooxygenase_BioMet"/>
</dbReference>
<proteinExistence type="predicted"/>
<organism evidence="5 7">
    <name type="scientific">Didymodactylos carnosus</name>
    <dbReference type="NCBI Taxonomy" id="1234261"/>
    <lineage>
        <taxon>Eukaryota</taxon>
        <taxon>Metazoa</taxon>
        <taxon>Spiralia</taxon>
        <taxon>Gnathifera</taxon>
        <taxon>Rotifera</taxon>
        <taxon>Eurotatoria</taxon>
        <taxon>Bdelloidea</taxon>
        <taxon>Philodinida</taxon>
        <taxon>Philodinidae</taxon>
        <taxon>Didymodactylos</taxon>
    </lineage>
</organism>
<dbReference type="Pfam" id="PF01494">
    <property type="entry name" value="FAD_binding_3"/>
    <property type="match status" value="1"/>
</dbReference>
<keyword evidence="7" id="KW-1185">Reference proteome</keyword>
<evidence type="ECO:0000256" key="2">
    <source>
        <dbReference type="ARBA" id="ARBA00023033"/>
    </source>
</evidence>
<dbReference type="Gene3D" id="3.50.50.60">
    <property type="entry name" value="FAD/NAD(P)-binding domain"/>
    <property type="match status" value="1"/>
</dbReference>
<dbReference type="AlphaFoldDB" id="A0A814G2R9"/>
<accession>A0A814G2R9</accession>
<feature type="region of interest" description="Disordered" evidence="3">
    <location>
        <begin position="413"/>
        <end position="435"/>
    </location>
</feature>
<evidence type="ECO:0000256" key="3">
    <source>
        <dbReference type="SAM" id="MobiDB-lite"/>
    </source>
</evidence>
<dbReference type="PRINTS" id="PR00420">
    <property type="entry name" value="RNGMNOXGNASE"/>
</dbReference>
<reference evidence="5" key="1">
    <citation type="submission" date="2021-02" db="EMBL/GenBank/DDBJ databases">
        <authorList>
            <person name="Nowell W R."/>
        </authorList>
    </citation>
    <scope>NUCLEOTIDE SEQUENCE</scope>
</reference>
<dbReference type="EMBL" id="CAJOBC010002985">
    <property type="protein sequence ID" value="CAF3761392.1"/>
    <property type="molecule type" value="Genomic_DNA"/>
</dbReference>
<evidence type="ECO:0000256" key="1">
    <source>
        <dbReference type="ARBA" id="ARBA00023002"/>
    </source>
</evidence>
<keyword evidence="2" id="KW-0503">Monooxygenase</keyword>
<dbReference type="Gene3D" id="3.30.9.30">
    <property type="match status" value="1"/>
</dbReference>
<evidence type="ECO:0000259" key="4">
    <source>
        <dbReference type="Pfam" id="PF01494"/>
    </source>
</evidence>
<gene>
    <name evidence="5" type="ORF">GPM918_LOCUS13167</name>
    <name evidence="6" type="ORF">SRO942_LOCUS13167</name>
</gene>
<dbReference type="SUPFAM" id="SSF51905">
    <property type="entry name" value="FAD/NAD(P)-binding domain"/>
    <property type="match status" value="1"/>
</dbReference>
<dbReference type="OrthoDB" id="10006307at2759"/>
<dbReference type="NCBIfam" id="NF005720">
    <property type="entry name" value="PRK07538.1"/>
    <property type="match status" value="1"/>
</dbReference>